<evidence type="ECO:0000256" key="1">
    <source>
        <dbReference type="ARBA" id="ARBA00023015"/>
    </source>
</evidence>
<keyword evidence="3" id="KW-0804">Transcription</keyword>
<dbReference type="Gene3D" id="1.10.357.10">
    <property type="entry name" value="Tetracycline Repressor, domain 2"/>
    <property type="match status" value="1"/>
</dbReference>
<feature type="DNA-binding region" description="H-T-H motif" evidence="4">
    <location>
        <begin position="35"/>
        <end position="54"/>
    </location>
</feature>
<evidence type="ECO:0000259" key="5">
    <source>
        <dbReference type="PROSITE" id="PS50977"/>
    </source>
</evidence>
<name>A0ABS9AK50_9GAMM</name>
<evidence type="ECO:0000256" key="3">
    <source>
        <dbReference type="ARBA" id="ARBA00023163"/>
    </source>
</evidence>
<dbReference type="Pfam" id="PF00440">
    <property type="entry name" value="TetR_N"/>
    <property type="match status" value="1"/>
</dbReference>
<keyword evidence="1" id="KW-0805">Transcription regulation</keyword>
<sequence>MTKRQTQEERSRQTQSRVKQATIECILEKGIRATSTVDIARKAGVSRGALLHQYPSKELLMQAALEDILNREVDSVQDMATRIKAGKLDFETMLQALHEHFKGDMYMVTLEFLTTARTDPAIKEVLVPLATRFNASLEQIWEQLVMSAEHTSHEKRVALNATLCMMRGMGAQSIWRNDPGLYRDMLLFWKRTLLELGFSTSENTKRVPHNDKNDRDTE</sequence>
<organism evidence="6 7">
    <name type="scientific">Billgrantia zhangzhouensis</name>
    <dbReference type="NCBI Taxonomy" id="2733481"/>
    <lineage>
        <taxon>Bacteria</taxon>
        <taxon>Pseudomonadati</taxon>
        <taxon>Pseudomonadota</taxon>
        <taxon>Gammaproteobacteria</taxon>
        <taxon>Oceanospirillales</taxon>
        <taxon>Halomonadaceae</taxon>
        <taxon>Billgrantia</taxon>
    </lineage>
</organism>
<dbReference type="PROSITE" id="PS50977">
    <property type="entry name" value="HTH_TETR_2"/>
    <property type="match status" value="1"/>
</dbReference>
<reference evidence="6 7" key="1">
    <citation type="journal article" date="2021" name="Front. Microbiol.">
        <title>Aerobic Denitrification and Heterotrophic Sulfur Oxidation in the Genus Halomonas Revealed by Six Novel Species Characterizations and Genome-Based Analysis.</title>
        <authorList>
            <person name="Wang L."/>
            <person name="Shao Z."/>
        </authorList>
    </citation>
    <scope>NUCLEOTIDE SEQUENCE [LARGE SCALE GENOMIC DNA]</scope>
    <source>
        <strain evidence="6 7">MCCC 1A11036</strain>
    </source>
</reference>
<dbReference type="RefSeq" id="WP_234275399.1">
    <property type="nucleotide sequence ID" value="NZ_JABFTT010000017.1"/>
</dbReference>
<keyword evidence="2 4" id="KW-0238">DNA-binding</keyword>
<evidence type="ECO:0000256" key="4">
    <source>
        <dbReference type="PROSITE-ProRule" id="PRU00335"/>
    </source>
</evidence>
<evidence type="ECO:0000313" key="6">
    <source>
        <dbReference type="EMBL" id="MCE8022114.1"/>
    </source>
</evidence>
<gene>
    <name evidence="6" type="ORF">HOP51_18655</name>
</gene>
<feature type="domain" description="HTH tetR-type" evidence="5">
    <location>
        <begin position="12"/>
        <end position="72"/>
    </location>
</feature>
<protein>
    <submittedName>
        <fullName evidence="6">TetR/AcrR family transcriptional regulator</fullName>
    </submittedName>
</protein>
<proteinExistence type="predicted"/>
<accession>A0ABS9AK50</accession>
<dbReference type="PRINTS" id="PR00455">
    <property type="entry name" value="HTHTETR"/>
</dbReference>
<dbReference type="SUPFAM" id="SSF46689">
    <property type="entry name" value="Homeodomain-like"/>
    <property type="match status" value="1"/>
</dbReference>
<keyword evidence="7" id="KW-1185">Reference proteome</keyword>
<dbReference type="InterPro" id="IPR050109">
    <property type="entry name" value="HTH-type_TetR-like_transc_reg"/>
</dbReference>
<dbReference type="InterPro" id="IPR009057">
    <property type="entry name" value="Homeodomain-like_sf"/>
</dbReference>
<dbReference type="Proteomes" id="UP001320122">
    <property type="component" value="Unassembled WGS sequence"/>
</dbReference>
<dbReference type="PANTHER" id="PTHR30055:SF234">
    <property type="entry name" value="HTH-TYPE TRANSCRIPTIONAL REGULATOR BETI"/>
    <property type="match status" value="1"/>
</dbReference>
<dbReference type="InterPro" id="IPR001647">
    <property type="entry name" value="HTH_TetR"/>
</dbReference>
<dbReference type="PANTHER" id="PTHR30055">
    <property type="entry name" value="HTH-TYPE TRANSCRIPTIONAL REGULATOR RUTR"/>
    <property type="match status" value="1"/>
</dbReference>
<comment type="caution">
    <text evidence="6">The sequence shown here is derived from an EMBL/GenBank/DDBJ whole genome shotgun (WGS) entry which is preliminary data.</text>
</comment>
<evidence type="ECO:0000313" key="7">
    <source>
        <dbReference type="Proteomes" id="UP001320122"/>
    </source>
</evidence>
<evidence type="ECO:0000256" key="2">
    <source>
        <dbReference type="ARBA" id="ARBA00023125"/>
    </source>
</evidence>
<dbReference type="EMBL" id="JABFTT010000017">
    <property type="protein sequence ID" value="MCE8022114.1"/>
    <property type="molecule type" value="Genomic_DNA"/>
</dbReference>